<keyword evidence="2" id="KW-1185">Reference proteome</keyword>
<accession>A0A9P5WWC1</accession>
<evidence type="ECO:0000313" key="1">
    <source>
        <dbReference type="EMBL" id="KAF9440134.1"/>
    </source>
</evidence>
<proteinExistence type="predicted"/>
<dbReference type="AlphaFoldDB" id="A0A9P5WWC1"/>
<organism evidence="1 2">
    <name type="scientific">Macrolepiota fuliginosa MF-IS2</name>
    <dbReference type="NCBI Taxonomy" id="1400762"/>
    <lineage>
        <taxon>Eukaryota</taxon>
        <taxon>Fungi</taxon>
        <taxon>Dikarya</taxon>
        <taxon>Basidiomycota</taxon>
        <taxon>Agaricomycotina</taxon>
        <taxon>Agaricomycetes</taxon>
        <taxon>Agaricomycetidae</taxon>
        <taxon>Agaricales</taxon>
        <taxon>Agaricineae</taxon>
        <taxon>Agaricaceae</taxon>
        <taxon>Macrolepiota</taxon>
    </lineage>
</organism>
<sequence length="105" mass="12006">MYHEWDQIYNPVIKFRACLPVFPDDTTQQPQPEAQKRTPLPIKQLLILVVTLIAEPLTNSIIRSFGNPLTPANDGGRGLADGDTPEDSRFYSQFLVRTYFIDRVQ</sequence>
<name>A0A9P5WWC1_9AGAR</name>
<dbReference type="Proteomes" id="UP000807342">
    <property type="component" value="Unassembled WGS sequence"/>
</dbReference>
<protein>
    <submittedName>
        <fullName evidence="1">Uncharacterized protein</fullName>
    </submittedName>
</protein>
<reference evidence="1" key="1">
    <citation type="submission" date="2020-11" db="EMBL/GenBank/DDBJ databases">
        <authorList>
            <consortium name="DOE Joint Genome Institute"/>
            <person name="Ahrendt S."/>
            <person name="Riley R."/>
            <person name="Andreopoulos W."/>
            <person name="Labutti K."/>
            <person name="Pangilinan J."/>
            <person name="Ruiz-Duenas F.J."/>
            <person name="Barrasa J.M."/>
            <person name="Sanchez-Garcia M."/>
            <person name="Camarero S."/>
            <person name="Miyauchi S."/>
            <person name="Serrano A."/>
            <person name="Linde D."/>
            <person name="Babiker R."/>
            <person name="Drula E."/>
            <person name="Ayuso-Fernandez I."/>
            <person name="Pacheco R."/>
            <person name="Padilla G."/>
            <person name="Ferreira P."/>
            <person name="Barriuso J."/>
            <person name="Kellner H."/>
            <person name="Castanera R."/>
            <person name="Alfaro M."/>
            <person name="Ramirez L."/>
            <person name="Pisabarro A.G."/>
            <person name="Kuo A."/>
            <person name="Tritt A."/>
            <person name="Lipzen A."/>
            <person name="He G."/>
            <person name="Yan M."/>
            <person name="Ng V."/>
            <person name="Cullen D."/>
            <person name="Martin F."/>
            <person name="Rosso M.-N."/>
            <person name="Henrissat B."/>
            <person name="Hibbett D."/>
            <person name="Martinez A.T."/>
            <person name="Grigoriev I.V."/>
        </authorList>
    </citation>
    <scope>NUCLEOTIDE SEQUENCE</scope>
    <source>
        <strain evidence="1">MF-IS2</strain>
    </source>
</reference>
<comment type="caution">
    <text evidence="1">The sequence shown here is derived from an EMBL/GenBank/DDBJ whole genome shotgun (WGS) entry which is preliminary data.</text>
</comment>
<gene>
    <name evidence="1" type="ORF">P691DRAFT_768220</name>
</gene>
<evidence type="ECO:0000313" key="2">
    <source>
        <dbReference type="Proteomes" id="UP000807342"/>
    </source>
</evidence>
<dbReference type="EMBL" id="MU152822">
    <property type="protein sequence ID" value="KAF9440134.1"/>
    <property type="molecule type" value="Genomic_DNA"/>
</dbReference>